<evidence type="ECO:0000313" key="1">
    <source>
        <dbReference type="EnsemblMetazoa" id="Aqu2.1.21987_001"/>
    </source>
</evidence>
<name>A0A1X7U271_AMPQE</name>
<organism evidence="1">
    <name type="scientific">Amphimedon queenslandica</name>
    <name type="common">Sponge</name>
    <dbReference type="NCBI Taxonomy" id="400682"/>
    <lineage>
        <taxon>Eukaryota</taxon>
        <taxon>Metazoa</taxon>
        <taxon>Porifera</taxon>
        <taxon>Demospongiae</taxon>
        <taxon>Heteroscleromorpha</taxon>
        <taxon>Haplosclerida</taxon>
        <taxon>Niphatidae</taxon>
        <taxon>Amphimedon</taxon>
    </lineage>
</organism>
<dbReference type="AlphaFoldDB" id="A0A1X7U271"/>
<accession>A0A1X7U271</accession>
<reference evidence="1" key="1">
    <citation type="submission" date="2017-05" db="UniProtKB">
        <authorList>
            <consortium name="EnsemblMetazoa"/>
        </authorList>
    </citation>
    <scope>IDENTIFICATION</scope>
</reference>
<sequence>MICYAFLFYFLLDNMESIIPGKAIQHRLYFSEYRKSRILNKDSRFHRNHSYCLHYYGLKIDKAIKTGIYNLLKHQGAMLVKLLLK</sequence>
<protein>
    <submittedName>
        <fullName evidence="1">Uncharacterized protein</fullName>
    </submittedName>
</protein>
<dbReference type="EnsemblMetazoa" id="Aqu2.1.21987_001">
    <property type="protein sequence ID" value="Aqu2.1.21987_001"/>
    <property type="gene ID" value="Aqu2.1.21987"/>
</dbReference>
<proteinExistence type="predicted"/>
<dbReference type="InParanoid" id="A0A1X7U271"/>